<protein>
    <recommendedName>
        <fullName evidence="5">Clr5 domain-containing protein</fullName>
    </recommendedName>
</protein>
<sequence>MAGSQQYKDVEILFILKAILLGLSFRWIVDMFEKRFGRRLTDNQLRYIKNKYGRDPRFGTPVANAQNFGASQASEWPQDDSILGIDFCLFESRGQHVPQPDLRVTASIPPRTNTPSSSPRPAATPPQPLAGRKRSRDAEDQVDELASRSPSSLSSCDKHPPGLLASLLEYPLLPPLGSSADGSLLSPQDSALYAVDARTTSHLLAHGAGDFSTWDTHHHTPFDHLPSGYPDSSACTGLLPCHTPIQGFPPETHVPITTTLQSPYQGPRLHEAYPSTTANGIHVCRTPCPSETCLQDLPVCSPDELSDANTSDEQEFDAVVASTTITATDTDTDCRKLLCSLAAIGNTADGAASADDESLFMAQLDEAFLLGLSAMPDDRLSTQTGKPYI</sequence>
<proteinExistence type="predicted"/>
<gene>
    <name evidence="3" type="ORF">UV8b_05686</name>
</gene>
<feature type="compositionally biased region" description="Low complexity" evidence="1">
    <location>
        <begin position="109"/>
        <end position="121"/>
    </location>
</feature>
<feature type="compositionally biased region" description="Low complexity" evidence="1">
    <location>
        <begin position="147"/>
        <end position="158"/>
    </location>
</feature>
<keyword evidence="4" id="KW-1185">Reference proteome</keyword>
<evidence type="ECO:0008006" key="5">
    <source>
        <dbReference type="Google" id="ProtNLM"/>
    </source>
</evidence>
<dbReference type="KEGG" id="uvi:66066463"/>
<dbReference type="EMBL" id="CP072756">
    <property type="protein sequence ID" value="QUC21443.1"/>
    <property type="molecule type" value="Genomic_DNA"/>
</dbReference>
<feature type="region of interest" description="Disordered" evidence="1">
    <location>
        <begin position="100"/>
        <end position="158"/>
    </location>
</feature>
<dbReference type="AlphaFoldDB" id="A0A8E5HU84"/>
<keyword evidence="2" id="KW-0472">Membrane</keyword>
<feature type="transmembrane region" description="Helical" evidence="2">
    <location>
        <begin position="12"/>
        <end position="29"/>
    </location>
</feature>
<keyword evidence="2" id="KW-0812">Transmembrane</keyword>
<reference evidence="3" key="1">
    <citation type="submission" date="2020-03" db="EMBL/GenBank/DDBJ databases">
        <title>A mixture of massive structural variations and highly conserved coding sequences in Ustilaginoidea virens genome.</title>
        <authorList>
            <person name="Zhang K."/>
            <person name="Zhao Z."/>
            <person name="Zhang Z."/>
            <person name="Li Y."/>
            <person name="Hsiang T."/>
            <person name="Sun W."/>
        </authorList>
    </citation>
    <scope>NUCLEOTIDE SEQUENCE</scope>
    <source>
        <strain evidence="3">UV-8b</strain>
    </source>
</reference>
<organism evidence="3 4">
    <name type="scientific">Ustilaginoidea virens</name>
    <name type="common">Rice false smut fungus</name>
    <name type="synonym">Villosiclava virens</name>
    <dbReference type="NCBI Taxonomy" id="1159556"/>
    <lineage>
        <taxon>Eukaryota</taxon>
        <taxon>Fungi</taxon>
        <taxon>Dikarya</taxon>
        <taxon>Ascomycota</taxon>
        <taxon>Pezizomycotina</taxon>
        <taxon>Sordariomycetes</taxon>
        <taxon>Hypocreomycetidae</taxon>
        <taxon>Hypocreales</taxon>
        <taxon>Clavicipitaceae</taxon>
        <taxon>Ustilaginoidea</taxon>
    </lineage>
</organism>
<evidence type="ECO:0000313" key="3">
    <source>
        <dbReference type="EMBL" id="QUC21443.1"/>
    </source>
</evidence>
<dbReference type="RefSeq" id="XP_042999116.1">
    <property type="nucleotide sequence ID" value="XM_043143183.1"/>
</dbReference>
<accession>A0A8E5HU84</accession>
<dbReference type="GeneID" id="66066463"/>
<evidence type="ECO:0000313" key="4">
    <source>
        <dbReference type="Proteomes" id="UP000027002"/>
    </source>
</evidence>
<name>A0A8E5HU84_USTVR</name>
<keyword evidence="2" id="KW-1133">Transmembrane helix</keyword>
<evidence type="ECO:0000256" key="1">
    <source>
        <dbReference type="SAM" id="MobiDB-lite"/>
    </source>
</evidence>
<dbReference type="OrthoDB" id="4736382at2759"/>
<dbReference type="Proteomes" id="UP000027002">
    <property type="component" value="Chromosome 4"/>
</dbReference>
<evidence type="ECO:0000256" key="2">
    <source>
        <dbReference type="SAM" id="Phobius"/>
    </source>
</evidence>